<evidence type="ECO:0000256" key="5">
    <source>
        <dbReference type="ARBA" id="ARBA00038137"/>
    </source>
</evidence>
<evidence type="ECO:0000256" key="3">
    <source>
        <dbReference type="ARBA" id="ARBA00022658"/>
    </source>
</evidence>
<comment type="caution">
    <text evidence="8">The sequence shown here is derived from an EMBL/GenBank/DDBJ whole genome shotgun (WGS) entry which is preliminary data.</text>
</comment>
<dbReference type="GO" id="GO:0006914">
    <property type="term" value="P:autophagy"/>
    <property type="evidence" value="ECO:0007669"/>
    <property type="project" value="UniProtKB-KW"/>
</dbReference>
<reference evidence="8" key="1">
    <citation type="submission" date="2021-06" db="EMBL/GenBank/DDBJ databases">
        <authorList>
            <person name="Hodson N. C."/>
            <person name="Mongue J. A."/>
            <person name="Jaron S. K."/>
        </authorList>
    </citation>
    <scope>NUCLEOTIDE SEQUENCE</scope>
</reference>
<keyword evidence="9" id="KW-1185">Reference proteome</keyword>
<dbReference type="InterPro" id="IPR037521">
    <property type="entry name" value="FLCN/SMCR8_DENN"/>
</dbReference>
<feature type="compositionally biased region" description="Polar residues" evidence="6">
    <location>
        <begin position="467"/>
        <end position="482"/>
    </location>
</feature>
<evidence type="ECO:0000256" key="4">
    <source>
        <dbReference type="ARBA" id="ARBA00023006"/>
    </source>
</evidence>
<comment type="subcellular location">
    <subcellularLocation>
        <location evidence="1">Cytoplasm</location>
    </subcellularLocation>
</comment>
<protein>
    <recommendedName>
        <fullName evidence="7">UDENN FLCN/SMCR8-type domain-containing protein</fullName>
    </recommendedName>
</protein>
<dbReference type="Pfam" id="PF11704">
    <property type="entry name" value="Folliculin"/>
    <property type="match status" value="1"/>
</dbReference>
<name>A0A8J2PR85_9HEXA</name>
<feature type="region of interest" description="Disordered" evidence="6">
    <location>
        <begin position="467"/>
        <end position="499"/>
    </location>
</feature>
<comment type="similarity">
    <text evidence="5">Belongs to the SMCR8 family.</text>
</comment>
<feature type="compositionally biased region" description="Low complexity" evidence="6">
    <location>
        <begin position="483"/>
        <end position="494"/>
    </location>
</feature>
<proteinExistence type="inferred from homology"/>
<dbReference type="PANTHER" id="PTHR31334">
    <property type="entry name" value="SMITH-MAGENIS SYNDROME REGION GENE 8 PROTEIN"/>
    <property type="match status" value="1"/>
</dbReference>
<keyword evidence="2" id="KW-0963">Cytoplasm</keyword>
<keyword evidence="4" id="KW-0072">Autophagy</keyword>
<keyword evidence="3" id="KW-0344">Guanine-nucleotide releasing factor</keyword>
<organism evidence="8 9">
    <name type="scientific">Allacma fusca</name>
    <dbReference type="NCBI Taxonomy" id="39272"/>
    <lineage>
        <taxon>Eukaryota</taxon>
        <taxon>Metazoa</taxon>
        <taxon>Ecdysozoa</taxon>
        <taxon>Arthropoda</taxon>
        <taxon>Hexapoda</taxon>
        <taxon>Collembola</taxon>
        <taxon>Symphypleona</taxon>
        <taxon>Sminthuridae</taxon>
        <taxon>Allacma</taxon>
    </lineage>
</organism>
<feature type="compositionally biased region" description="Low complexity" evidence="6">
    <location>
        <begin position="521"/>
        <end position="532"/>
    </location>
</feature>
<evidence type="ECO:0000256" key="6">
    <source>
        <dbReference type="SAM" id="MobiDB-lite"/>
    </source>
</evidence>
<dbReference type="GO" id="GO:0005096">
    <property type="term" value="F:GTPase activator activity"/>
    <property type="evidence" value="ECO:0007669"/>
    <property type="project" value="InterPro"/>
</dbReference>
<evidence type="ECO:0000313" key="8">
    <source>
        <dbReference type="EMBL" id="CAG7833445.1"/>
    </source>
</evidence>
<dbReference type="Proteomes" id="UP000708208">
    <property type="component" value="Unassembled WGS sequence"/>
</dbReference>
<sequence length="832" mass="94149">MSLTYADFPYYLADRESPNGSQTPNRSSFSSVSALPNEFQILEETAVPLLQTADDTFQDFIIIAEFSEMEGPTPLCTIPIDAPNKSDINLNNLAVHLMSTDYQVNTVGNFKVCEDTQVMRTNVFKDVHVFMQYFTLYDIKARGFVRPFCFGYVSKDHVKIDKNVSKFAVEFDKMTNILKHTNRQWFSLELQQYLAKLKSAKEDYIQSKSSTPWQTYSPGLSSSYHEEPQVFTLDDSCDADNISLNQIAHQYTEIESILQIVKNTKVDPICESEINLLSFHVQHLHSMKHRLKSLLENFHIRNPISSDTDTGDEYFERLNIPLVHPLKQKGESLRPLTILGQLGTVMLVWRLMRLELEKRPDYIFSEMDKLAREFVKYCKLVDGSKSPLFDDSIKTVISDRTVRLDPAELKEIYDLSSNGVHADDDNGAEEGDDEHFELLLNNELCCILEKINSAVAIVPDNKSGSYHSLSDVSDVGTPSRQCSGNENESSSYNSAVGSVESQKNFETHVKYSSHSHLPKESYSSSASGTITSEFHSGSPGMNGRRHSTTAVDTVHEKENEEKFVIPSISVLQDRSSETRCSVSSFSSSDDDFSFSSGSTDFSSVGSSVERIEKNSWYVTISKKMTKGQPGYGILKFFRHFVQVAHHVLYSIVMGRPVIICGSESYKSRISQILTALVPLVPCYPERCWKLLRWHRGILVPAHFKQNSFKLIGLCIPERLEVHNLMSPKDVNNVTILNAETKQIIGPAYSGSFFANFEHRCQKFFHDDVSLMSYLGCLFVDIETKVFLYKTLMSDGLKSSEIFKQLELQAKDVEIVKHLAGMIHNVSNVVEIF</sequence>
<dbReference type="GO" id="GO:0032045">
    <property type="term" value="C:guanyl-nucleotide exchange factor complex"/>
    <property type="evidence" value="ECO:0007669"/>
    <property type="project" value="TreeGrafter"/>
</dbReference>
<feature type="region of interest" description="Disordered" evidence="6">
    <location>
        <begin position="511"/>
        <end position="548"/>
    </location>
</feature>
<dbReference type="GO" id="GO:0005085">
    <property type="term" value="F:guanyl-nucleotide exchange factor activity"/>
    <property type="evidence" value="ECO:0007669"/>
    <property type="project" value="UniProtKB-KW"/>
</dbReference>
<evidence type="ECO:0000259" key="7">
    <source>
        <dbReference type="PROSITE" id="PS51834"/>
    </source>
</evidence>
<dbReference type="OrthoDB" id="2289278at2759"/>
<dbReference type="PANTHER" id="PTHR31334:SF1">
    <property type="entry name" value="GUANINE NUCLEOTIDE EXCHANGE PROTEIN SMCR8"/>
    <property type="match status" value="1"/>
</dbReference>
<evidence type="ECO:0000256" key="2">
    <source>
        <dbReference type="ARBA" id="ARBA00022490"/>
    </source>
</evidence>
<evidence type="ECO:0000313" key="9">
    <source>
        <dbReference type="Proteomes" id="UP000708208"/>
    </source>
</evidence>
<dbReference type="InterPro" id="IPR037520">
    <property type="entry name" value="Folliculin/SMCR8_longin"/>
</dbReference>
<dbReference type="EMBL" id="CAJVCH010569883">
    <property type="protein sequence ID" value="CAG7833445.1"/>
    <property type="molecule type" value="Genomic_DNA"/>
</dbReference>
<dbReference type="AlphaFoldDB" id="A0A8J2PR85"/>
<dbReference type="GO" id="GO:0005737">
    <property type="term" value="C:cytoplasm"/>
    <property type="evidence" value="ECO:0007669"/>
    <property type="project" value="UniProtKB-SubCell"/>
</dbReference>
<dbReference type="PROSITE" id="PS51834">
    <property type="entry name" value="DENN_FLCN_SMCR8"/>
    <property type="match status" value="1"/>
</dbReference>
<evidence type="ECO:0000256" key="1">
    <source>
        <dbReference type="ARBA" id="ARBA00004496"/>
    </source>
</evidence>
<accession>A0A8J2PR85</accession>
<feature type="domain" description="UDENN FLCN/SMCR8-type" evidence="7">
    <location>
        <begin position="51"/>
        <end position="823"/>
    </location>
</feature>
<gene>
    <name evidence="8" type="ORF">AFUS01_LOCUS43067</name>
</gene>